<dbReference type="GO" id="GO:0005886">
    <property type="term" value="C:plasma membrane"/>
    <property type="evidence" value="ECO:0007669"/>
    <property type="project" value="UniProtKB-SubCell"/>
</dbReference>
<feature type="transmembrane region" description="Helical" evidence="8">
    <location>
        <begin position="96"/>
        <end position="118"/>
    </location>
</feature>
<keyword evidence="3 8" id="KW-0812">Transmembrane</keyword>
<dbReference type="FunCoup" id="A0A6P8ZYN9">
    <property type="interactions" value="45"/>
</dbReference>
<evidence type="ECO:0000256" key="9">
    <source>
        <dbReference type="SAM" id="SignalP"/>
    </source>
</evidence>
<dbReference type="RefSeq" id="XP_034250245.1">
    <property type="nucleotide sequence ID" value="XM_034394354.1"/>
</dbReference>
<proteinExistence type="predicted"/>
<dbReference type="InterPro" id="IPR052192">
    <property type="entry name" value="Insect_Ionotropic_Sensory_Rcpt"/>
</dbReference>
<dbReference type="GeneID" id="117650758"/>
<dbReference type="SUPFAM" id="SSF53850">
    <property type="entry name" value="Periplasmic binding protein-like II"/>
    <property type="match status" value="1"/>
</dbReference>
<evidence type="ECO:0000256" key="3">
    <source>
        <dbReference type="ARBA" id="ARBA00022692"/>
    </source>
</evidence>
<protein>
    <submittedName>
        <fullName evidence="11">Uncharacterized protein LOC117650758</fullName>
    </submittedName>
</protein>
<sequence>MDAWLLAIFAAALNFTAEVRGTADGRRFGFNDNGTYTGSLRELVTGRADVAFNQHFVMDYNSGAVLPSAAVDFDALCVVVPLVGNDGSLVDLLRSVSGGVLLVFALTAATLIAVYWLISCHAPRRPHLQDSFFFMFAVLCGAPAVPLPRVCSQRVLIGFCALYSVVATNSFQSLASTDMAAGRGASKISTLEELDRSGLRTISGSDSLRTTTFQGDNPLLRRLLPKVFLAKDDDEYKQVTSTHQVAWMNRRNSAKPADSAWYVLPECPRQYFLAFLLPQSSPFLDPLNKVLYRLQSGGVLHFLRSMSYEFLMKREAAASAKGGGVTIPLQTLRVPLLMLCAGYSAAVIAVLGEIAAHRLAKRSPTVKPSVENSTLGPELGPLEFSVCALGSAEFAVFTPQVWSCPRLHHAERHGLCELLLT</sequence>
<dbReference type="PANTHER" id="PTHR42643">
    <property type="entry name" value="IONOTROPIC RECEPTOR 20A-RELATED"/>
    <property type="match status" value="1"/>
</dbReference>
<evidence type="ECO:0000313" key="11">
    <source>
        <dbReference type="RefSeq" id="XP_034250245.1"/>
    </source>
</evidence>
<dbReference type="KEGG" id="tpal:117650758"/>
<dbReference type="OrthoDB" id="8195814at2759"/>
<evidence type="ECO:0000256" key="2">
    <source>
        <dbReference type="ARBA" id="ARBA00022475"/>
    </source>
</evidence>
<keyword evidence="5 8" id="KW-0472">Membrane</keyword>
<dbReference type="Proteomes" id="UP000515158">
    <property type="component" value="Unplaced"/>
</dbReference>
<keyword evidence="6" id="KW-0675">Receptor</keyword>
<keyword evidence="10" id="KW-1185">Reference proteome</keyword>
<evidence type="ECO:0000256" key="5">
    <source>
        <dbReference type="ARBA" id="ARBA00023136"/>
    </source>
</evidence>
<dbReference type="PANTHER" id="PTHR42643:SF31">
    <property type="entry name" value="IONOTROPIC RECEPTOR 68B-RELATED"/>
    <property type="match status" value="1"/>
</dbReference>
<feature type="signal peptide" evidence="9">
    <location>
        <begin position="1"/>
        <end position="21"/>
    </location>
</feature>
<evidence type="ECO:0000256" key="4">
    <source>
        <dbReference type="ARBA" id="ARBA00022989"/>
    </source>
</evidence>
<keyword evidence="2" id="KW-1003">Cell membrane</keyword>
<accession>A0A6P8ZYN9</accession>
<reference evidence="11" key="1">
    <citation type="submission" date="2025-08" db="UniProtKB">
        <authorList>
            <consortium name="RefSeq"/>
        </authorList>
    </citation>
    <scope>IDENTIFICATION</scope>
    <source>
        <tissue evidence="11">Total insect</tissue>
    </source>
</reference>
<evidence type="ECO:0000256" key="1">
    <source>
        <dbReference type="ARBA" id="ARBA00004651"/>
    </source>
</evidence>
<evidence type="ECO:0000256" key="6">
    <source>
        <dbReference type="ARBA" id="ARBA00023170"/>
    </source>
</evidence>
<keyword evidence="7" id="KW-0325">Glycoprotein</keyword>
<feature type="transmembrane region" description="Helical" evidence="8">
    <location>
        <begin position="130"/>
        <end position="147"/>
    </location>
</feature>
<keyword evidence="4 8" id="KW-1133">Transmembrane helix</keyword>
<evidence type="ECO:0000256" key="8">
    <source>
        <dbReference type="SAM" id="Phobius"/>
    </source>
</evidence>
<dbReference type="Gene3D" id="3.40.190.10">
    <property type="entry name" value="Periplasmic binding protein-like II"/>
    <property type="match status" value="1"/>
</dbReference>
<feature type="chain" id="PRO_5028416445" evidence="9">
    <location>
        <begin position="22"/>
        <end position="421"/>
    </location>
</feature>
<dbReference type="InParanoid" id="A0A6P8ZYN9"/>
<evidence type="ECO:0000256" key="7">
    <source>
        <dbReference type="ARBA" id="ARBA00023180"/>
    </source>
</evidence>
<keyword evidence="9" id="KW-0732">Signal</keyword>
<organism evidence="11">
    <name type="scientific">Thrips palmi</name>
    <name type="common">Melon thrips</name>
    <dbReference type="NCBI Taxonomy" id="161013"/>
    <lineage>
        <taxon>Eukaryota</taxon>
        <taxon>Metazoa</taxon>
        <taxon>Ecdysozoa</taxon>
        <taxon>Arthropoda</taxon>
        <taxon>Hexapoda</taxon>
        <taxon>Insecta</taxon>
        <taxon>Pterygota</taxon>
        <taxon>Neoptera</taxon>
        <taxon>Paraneoptera</taxon>
        <taxon>Thysanoptera</taxon>
        <taxon>Terebrantia</taxon>
        <taxon>Thripoidea</taxon>
        <taxon>Thripidae</taxon>
        <taxon>Thrips</taxon>
    </lineage>
</organism>
<dbReference type="AlphaFoldDB" id="A0A6P8ZYN9"/>
<comment type="subcellular location">
    <subcellularLocation>
        <location evidence="1">Cell membrane</location>
        <topology evidence="1">Multi-pass membrane protein</topology>
    </subcellularLocation>
</comment>
<gene>
    <name evidence="11" type="primary">LOC117650758</name>
</gene>
<evidence type="ECO:0000313" key="10">
    <source>
        <dbReference type="Proteomes" id="UP000515158"/>
    </source>
</evidence>
<name>A0A6P8ZYN9_THRPL</name>